<dbReference type="EMBL" id="GGEC01047184">
    <property type="protein sequence ID" value="MBX27668.1"/>
    <property type="molecule type" value="Transcribed_RNA"/>
</dbReference>
<reference evidence="2" key="1">
    <citation type="submission" date="2018-02" db="EMBL/GenBank/DDBJ databases">
        <title>Rhizophora mucronata_Transcriptome.</title>
        <authorList>
            <person name="Meera S.P."/>
            <person name="Sreeshan A."/>
            <person name="Augustine A."/>
        </authorList>
    </citation>
    <scope>NUCLEOTIDE SEQUENCE</scope>
    <source>
        <tissue evidence="2">Leaf</tissue>
    </source>
</reference>
<accession>A0A2P2MBS0</accession>
<protein>
    <submittedName>
        <fullName evidence="2">Uncharacterized protein</fullName>
    </submittedName>
</protein>
<proteinExistence type="predicted"/>
<dbReference type="AlphaFoldDB" id="A0A2P2MBS0"/>
<name>A0A2P2MBS0_RHIMU</name>
<feature type="compositionally biased region" description="Polar residues" evidence="1">
    <location>
        <begin position="12"/>
        <end position="21"/>
    </location>
</feature>
<evidence type="ECO:0000313" key="2">
    <source>
        <dbReference type="EMBL" id="MBX27668.1"/>
    </source>
</evidence>
<feature type="region of interest" description="Disordered" evidence="1">
    <location>
        <begin position="1"/>
        <end position="21"/>
    </location>
</feature>
<evidence type="ECO:0000256" key="1">
    <source>
        <dbReference type="SAM" id="MobiDB-lite"/>
    </source>
</evidence>
<organism evidence="2">
    <name type="scientific">Rhizophora mucronata</name>
    <name type="common">Asiatic mangrove</name>
    <dbReference type="NCBI Taxonomy" id="61149"/>
    <lineage>
        <taxon>Eukaryota</taxon>
        <taxon>Viridiplantae</taxon>
        <taxon>Streptophyta</taxon>
        <taxon>Embryophyta</taxon>
        <taxon>Tracheophyta</taxon>
        <taxon>Spermatophyta</taxon>
        <taxon>Magnoliopsida</taxon>
        <taxon>eudicotyledons</taxon>
        <taxon>Gunneridae</taxon>
        <taxon>Pentapetalae</taxon>
        <taxon>rosids</taxon>
        <taxon>fabids</taxon>
        <taxon>Malpighiales</taxon>
        <taxon>Rhizophoraceae</taxon>
        <taxon>Rhizophora</taxon>
    </lineage>
</organism>
<sequence length="21" mass="2449">MKNHPSHPIIFTTPNTTLENR</sequence>